<dbReference type="Gene3D" id="2.60.40.1740">
    <property type="entry name" value="hypothetical protein (bacova_03559)"/>
    <property type="match status" value="1"/>
</dbReference>
<protein>
    <recommendedName>
        <fullName evidence="1">BT-3987-like N-terminal domain-containing protein</fullName>
    </recommendedName>
</protein>
<dbReference type="PROSITE" id="PS51257">
    <property type="entry name" value="PROKAR_LIPOPROTEIN"/>
    <property type="match status" value="1"/>
</dbReference>
<reference evidence="3" key="1">
    <citation type="journal article" date="2019" name="Int. J. Syst. Evol. Microbiol.">
        <title>The Global Catalogue of Microorganisms (GCM) 10K type strain sequencing project: providing services to taxonomists for standard genome sequencing and annotation.</title>
        <authorList>
            <consortium name="The Broad Institute Genomics Platform"/>
            <consortium name="The Broad Institute Genome Sequencing Center for Infectious Disease"/>
            <person name="Wu L."/>
            <person name="Ma J."/>
        </authorList>
    </citation>
    <scope>NUCLEOTIDE SEQUENCE [LARGE SCALE GENOMIC DNA]</scope>
    <source>
        <strain evidence="3">JCM 31920</strain>
    </source>
</reference>
<dbReference type="InterPro" id="IPR013728">
    <property type="entry name" value="BT_3987-like_N"/>
</dbReference>
<evidence type="ECO:0000313" key="2">
    <source>
        <dbReference type="EMBL" id="GAA4436058.1"/>
    </source>
</evidence>
<dbReference type="Proteomes" id="UP001501508">
    <property type="component" value="Unassembled WGS sequence"/>
</dbReference>
<sequence>MKNWVKCLLMIAVPGLGGCYDDYIQDYEYTTIYMPYQHDVRTFVVGEGMRIRVGAELGGVRENKEARNANFKIAPELINRENLLLMQASSFPYIKNSMLAVDTLRLMPANFYSLSNDNTIEILPGNHTGTIEIKADSAAFLANTGTLKPAFAIPLELTSVDADRVLDDKKTAVIALKYENMLFGNYLHGGVTTVKDPSGQVVSTAVYRTSVSQNANEVWSLVTESPLSLSVARYSNVASTKPELLLTQEGNRIRVGSATGATFQYEGDGESTFNGVRKLQDRRIFLKYKFLDADGNTHFATDTLTFRNRIRDGVNEWQGNGQ</sequence>
<comment type="caution">
    <text evidence="2">The sequence shown here is derived from an EMBL/GenBank/DDBJ whole genome shotgun (WGS) entry which is preliminary data.</text>
</comment>
<name>A0ABP8LW88_9BACT</name>
<organism evidence="2 3">
    <name type="scientific">Ravibacter arvi</name>
    <dbReference type="NCBI Taxonomy" id="2051041"/>
    <lineage>
        <taxon>Bacteria</taxon>
        <taxon>Pseudomonadati</taxon>
        <taxon>Bacteroidota</taxon>
        <taxon>Cytophagia</taxon>
        <taxon>Cytophagales</taxon>
        <taxon>Spirosomataceae</taxon>
        <taxon>Ravibacter</taxon>
    </lineage>
</organism>
<dbReference type="RefSeq" id="WP_345027526.1">
    <property type="nucleotide sequence ID" value="NZ_BAABEY010000014.1"/>
</dbReference>
<keyword evidence="3" id="KW-1185">Reference proteome</keyword>
<gene>
    <name evidence="2" type="ORF">GCM10023091_13450</name>
</gene>
<accession>A0ABP8LW88</accession>
<evidence type="ECO:0000259" key="1">
    <source>
        <dbReference type="Pfam" id="PF08522"/>
    </source>
</evidence>
<proteinExistence type="predicted"/>
<dbReference type="EMBL" id="BAABEY010000014">
    <property type="protein sequence ID" value="GAA4436058.1"/>
    <property type="molecule type" value="Genomic_DNA"/>
</dbReference>
<feature type="domain" description="BT-3987-like N-terminal" evidence="1">
    <location>
        <begin position="30"/>
        <end position="162"/>
    </location>
</feature>
<evidence type="ECO:0000313" key="3">
    <source>
        <dbReference type="Proteomes" id="UP001501508"/>
    </source>
</evidence>
<dbReference type="Pfam" id="PF08522">
    <property type="entry name" value="BT_3987-like_N"/>
    <property type="match status" value="1"/>
</dbReference>